<gene>
    <name evidence="1" type="ORF">S58_72470</name>
</gene>
<dbReference type="InterPro" id="IPR042099">
    <property type="entry name" value="ANL_N_sf"/>
</dbReference>
<evidence type="ECO:0000313" key="2">
    <source>
        <dbReference type="Proteomes" id="UP000011841"/>
    </source>
</evidence>
<dbReference type="STRING" id="1245469.S58_72470"/>
<dbReference type="PANTHER" id="PTHR36932:SF1">
    <property type="entry name" value="CAPSULAR POLYSACCHARIDE BIOSYNTHESIS PROTEIN"/>
    <property type="match status" value="1"/>
</dbReference>
<dbReference type="Gene3D" id="3.40.50.12780">
    <property type="entry name" value="N-terminal domain of ligase-like"/>
    <property type="match status" value="1"/>
</dbReference>
<sequence>MEAKIGPDLIRAETASDHRKLRERYDADFDRMVALRQASIEAIRDWQFRRIQQIVAHAYETVPLYREKYRAVGFAPADLRGWADFERLPFLTKDELIAGWPDHSVSSMHDVEFMTTSSGSSGRFVYLAVSENGVHFENLQMARQNIFQSGGQVGSADATLFIITCPWWFSSTDGLFPQDFLSTRTPVAQACRVIREQRPSVISLYPSYLRELARAHIHLSECGVRLVITHSEASTRAERLELSHALGVPICDEYSSEELIRIALECPFGSYHLEEDACFLEIIDPDTGSRCATDQMGEVVGTNLVNEATPLIRYRQGDFASALGNETRCRCGCTFGRISQPMGRIGDSFVTQSGMIVPAGTIMDDAYNWVLESRIPVNGIQYQIVQHARDRVGVYLVPAASPSGPIDHVAREKIEARMRGLLGDGVEVGVEIVAAIPYARGTKTKAAISLVDHDR</sequence>
<dbReference type="eggNOG" id="COG1541">
    <property type="taxonomic scope" value="Bacteria"/>
</dbReference>
<dbReference type="SUPFAM" id="SSF56801">
    <property type="entry name" value="Acetyl-CoA synthetase-like"/>
    <property type="match status" value="1"/>
</dbReference>
<dbReference type="InterPro" id="IPR053158">
    <property type="entry name" value="CapK_Type1_Caps_Biosynth"/>
</dbReference>
<dbReference type="HOGENOM" id="CLU_035301_6_0_5"/>
<evidence type="ECO:0000313" key="1">
    <source>
        <dbReference type="EMBL" id="BAM93211.1"/>
    </source>
</evidence>
<reference evidence="1 2" key="1">
    <citation type="journal article" date="2013" name="Appl. Environ. Microbiol.">
        <title>Genome analysis suggests that the soil oligotrophic bacterium Agromonas oligotrophica (Bradyrhizobium oligotrophicum) is a nitrogen-fixing symbiont of Aeschynomene indica.</title>
        <authorList>
            <person name="Okubo T."/>
            <person name="Fukushima S."/>
            <person name="Itakura M."/>
            <person name="Oshima K."/>
            <person name="Longtonglang A."/>
            <person name="Teaumroong N."/>
            <person name="Mitsui H."/>
            <person name="Hattori M."/>
            <person name="Hattori R."/>
            <person name="Hattori T."/>
            <person name="Minamisawa K."/>
        </authorList>
    </citation>
    <scope>NUCLEOTIDE SEQUENCE [LARGE SCALE GENOMIC DNA]</scope>
    <source>
        <strain evidence="1 2">S58</strain>
    </source>
</reference>
<organism evidence="1 2">
    <name type="scientific">Bradyrhizobium oligotrophicum S58</name>
    <dbReference type="NCBI Taxonomy" id="1245469"/>
    <lineage>
        <taxon>Bacteria</taxon>
        <taxon>Pseudomonadati</taxon>
        <taxon>Pseudomonadota</taxon>
        <taxon>Alphaproteobacteria</taxon>
        <taxon>Hyphomicrobiales</taxon>
        <taxon>Nitrobacteraceae</taxon>
        <taxon>Bradyrhizobium</taxon>
    </lineage>
</organism>
<accession>M4ZHR3</accession>
<name>M4ZHR3_9BRAD</name>
<keyword evidence="2" id="KW-1185">Reference proteome</keyword>
<dbReference type="PANTHER" id="PTHR36932">
    <property type="entry name" value="CAPSULAR POLYSACCHARIDE BIOSYNTHESIS PROTEIN"/>
    <property type="match status" value="1"/>
</dbReference>
<dbReference type="KEGG" id="aol:S58_72470"/>
<dbReference type="Proteomes" id="UP000011841">
    <property type="component" value="Chromosome"/>
</dbReference>
<proteinExistence type="predicted"/>
<dbReference type="AlphaFoldDB" id="M4ZHR3"/>
<dbReference type="PATRIC" id="fig|1245469.3.peg.7406"/>
<protein>
    <submittedName>
        <fullName evidence="1">CapK protein</fullName>
    </submittedName>
</protein>
<dbReference type="EMBL" id="AP012603">
    <property type="protein sequence ID" value="BAM93211.1"/>
    <property type="molecule type" value="Genomic_DNA"/>
</dbReference>